<gene>
    <name evidence="2" type="ORF">HXX76_010764</name>
</gene>
<feature type="compositionally biased region" description="Polar residues" evidence="1">
    <location>
        <begin position="1"/>
        <end position="10"/>
    </location>
</feature>
<proteinExistence type="predicted"/>
<dbReference type="Proteomes" id="UP000650467">
    <property type="component" value="Unassembled WGS sequence"/>
</dbReference>
<feature type="region of interest" description="Disordered" evidence="1">
    <location>
        <begin position="755"/>
        <end position="774"/>
    </location>
</feature>
<name>A0A835SWH8_CHLIN</name>
<keyword evidence="3" id="KW-1185">Reference proteome</keyword>
<reference evidence="2" key="1">
    <citation type="journal article" date="2020" name="bioRxiv">
        <title>Comparative genomics of Chlamydomonas.</title>
        <authorList>
            <person name="Craig R.J."/>
            <person name="Hasan A.R."/>
            <person name="Ness R.W."/>
            <person name="Keightley P.D."/>
        </authorList>
    </citation>
    <scope>NUCLEOTIDE SEQUENCE</scope>
    <source>
        <strain evidence="2">SAG 7.73</strain>
    </source>
</reference>
<organism evidence="2 3">
    <name type="scientific">Chlamydomonas incerta</name>
    <dbReference type="NCBI Taxonomy" id="51695"/>
    <lineage>
        <taxon>Eukaryota</taxon>
        <taxon>Viridiplantae</taxon>
        <taxon>Chlorophyta</taxon>
        <taxon>core chlorophytes</taxon>
        <taxon>Chlorophyceae</taxon>
        <taxon>CS clade</taxon>
        <taxon>Chlamydomonadales</taxon>
        <taxon>Chlamydomonadaceae</taxon>
        <taxon>Chlamydomonas</taxon>
    </lineage>
</organism>
<evidence type="ECO:0000256" key="1">
    <source>
        <dbReference type="SAM" id="MobiDB-lite"/>
    </source>
</evidence>
<evidence type="ECO:0000313" key="3">
    <source>
        <dbReference type="Proteomes" id="UP000650467"/>
    </source>
</evidence>
<comment type="caution">
    <text evidence="2">The sequence shown here is derived from an EMBL/GenBank/DDBJ whole genome shotgun (WGS) entry which is preliminary data.</text>
</comment>
<feature type="region of interest" description="Disordered" evidence="1">
    <location>
        <begin position="492"/>
        <end position="535"/>
    </location>
</feature>
<feature type="region of interest" description="Disordered" evidence="1">
    <location>
        <begin position="363"/>
        <end position="393"/>
    </location>
</feature>
<feature type="compositionally biased region" description="Polar residues" evidence="1">
    <location>
        <begin position="434"/>
        <end position="444"/>
    </location>
</feature>
<protein>
    <submittedName>
        <fullName evidence="2">Uncharacterized protein</fullName>
    </submittedName>
</protein>
<feature type="region of interest" description="Disordered" evidence="1">
    <location>
        <begin position="1"/>
        <end position="44"/>
    </location>
</feature>
<evidence type="ECO:0000313" key="2">
    <source>
        <dbReference type="EMBL" id="KAG2429529.1"/>
    </source>
</evidence>
<feature type="region of interest" description="Disordered" evidence="1">
    <location>
        <begin position="425"/>
        <end position="444"/>
    </location>
</feature>
<sequence length="851" mass="82226">MPQQQQQPHSDTVGVSRIGLSTAQSGDGDGGGCSRGQPALLQPPPVGFLAGAGFDTALAAGTCSGGGGDRVSSWGHRRRGTSADGAFSATTAVAPALAQPATPIGMPAAARQELAMAAAPNPSAAVAVTAAALLRSASGNAGGGGTGSARLQPGSQPMPRPSHLHHPALLDSSSDAGGAPVPGAAAASEGCCDAAAAPADAMPAAAQQHAAAATTGTSAACTIAGSYSRRSCQSGYSAEACGGPCGGGALSSMALSSATSAAHLISMWVDVWEVTSGKQGGAGAGASRIGAHGFGLGFGGGGGGGAHAGFARAPAGGSGGAAAAAADNEPFKPEAYETLGDSDQVGPGDPFYDSLWCADARNADRDGGGSDGTGDCSQQHEEFQGRQPADARDRDRALNARGVGDAAADDDCFLLGARAATAAAAGGPPVRSGAYTTPSLAPSNPLQYGAAASVARGRRSAAAAAAAHSHLTRQLLMAAFAQPPAGTTAQLGAAAAAPAAPGHSTARSDGAAGGRSSGYRTPAAPARRRPEHATAAHADTAPFATRSAADSDACGGGSGGAAAYGSRGLPGTSCRRSWCPATVAAAAPLTVKQAMQAISAMSEAGARAGARARGEAAGISDADSEDSVLAGYSRLPKFVAAAAAAAAVAVDSGRGDGGAAGRCWQDDAPPLPLPMTRRLSGQRVAGAAAAGAAGRLPAAARSLPKGAAAAAVAAAIAQARAVTKSFTAEAARGAGQRSGGAPALVAGGPEAAAADEAAAVARPERQAQERQRSRQVHSWMAGREAAIACAAAASKTGTVVDPYADSADDLELEAAMEATRTSIAKVAGNKQKRAGGLLTGLRACFGGGSAF</sequence>
<accession>A0A835SWH8</accession>
<feature type="compositionally biased region" description="Basic and acidic residues" evidence="1">
    <location>
        <begin position="378"/>
        <end position="393"/>
    </location>
</feature>
<dbReference type="EMBL" id="JAEHOC010000030">
    <property type="protein sequence ID" value="KAG2429529.1"/>
    <property type="molecule type" value="Genomic_DNA"/>
</dbReference>
<feature type="region of interest" description="Disordered" evidence="1">
    <location>
        <begin position="139"/>
        <end position="182"/>
    </location>
</feature>
<feature type="compositionally biased region" description="Low complexity" evidence="1">
    <location>
        <begin position="172"/>
        <end position="182"/>
    </location>
</feature>
<feature type="compositionally biased region" description="Basic and acidic residues" evidence="1">
    <location>
        <begin position="762"/>
        <end position="772"/>
    </location>
</feature>
<feature type="compositionally biased region" description="Low complexity" evidence="1">
    <location>
        <begin position="492"/>
        <end position="510"/>
    </location>
</feature>
<dbReference type="AlphaFoldDB" id="A0A835SWH8"/>